<reference evidence="10 11" key="1">
    <citation type="submission" date="2019-10" db="EMBL/GenBank/DDBJ databases">
        <title>Whole genome shotgun sequence of Acrocarpospora pleiomorpha NBRC 16267.</title>
        <authorList>
            <person name="Ichikawa N."/>
            <person name="Kimura A."/>
            <person name="Kitahashi Y."/>
            <person name="Komaki H."/>
            <person name="Oguchi A."/>
        </authorList>
    </citation>
    <scope>NUCLEOTIDE SEQUENCE [LARGE SCALE GENOMIC DNA]</scope>
    <source>
        <strain evidence="10 11">NBRC 16267</strain>
    </source>
</reference>
<dbReference type="PRINTS" id="PR00409">
    <property type="entry name" value="PHDIOXRDTASE"/>
</dbReference>
<dbReference type="SUPFAM" id="SSF54292">
    <property type="entry name" value="2Fe-2S ferredoxin-like"/>
    <property type="match status" value="1"/>
</dbReference>
<evidence type="ECO:0000256" key="6">
    <source>
        <dbReference type="ARBA" id="ARBA00023004"/>
    </source>
</evidence>
<proteinExistence type="predicted"/>
<keyword evidence="7" id="KW-0411">Iron-sulfur</keyword>
<dbReference type="OrthoDB" id="502624at2"/>
<evidence type="ECO:0000256" key="7">
    <source>
        <dbReference type="ARBA" id="ARBA00023014"/>
    </source>
</evidence>
<organism evidence="10 11">
    <name type="scientific">Acrocarpospora pleiomorpha</name>
    <dbReference type="NCBI Taxonomy" id="90975"/>
    <lineage>
        <taxon>Bacteria</taxon>
        <taxon>Bacillati</taxon>
        <taxon>Actinomycetota</taxon>
        <taxon>Actinomycetes</taxon>
        <taxon>Streptosporangiales</taxon>
        <taxon>Streptosporangiaceae</taxon>
        <taxon>Acrocarpospora</taxon>
    </lineage>
</organism>
<dbReference type="InterPro" id="IPR050415">
    <property type="entry name" value="MRET"/>
</dbReference>
<evidence type="ECO:0000259" key="9">
    <source>
        <dbReference type="PROSITE" id="PS51384"/>
    </source>
</evidence>
<dbReference type="EMBL" id="BLAF01000010">
    <property type="protein sequence ID" value="GES19102.1"/>
    <property type="molecule type" value="Genomic_DNA"/>
</dbReference>
<evidence type="ECO:0000313" key="10">
    <source>
        <dbReference type="EMBL" id="GES19102.1"/>
    </source>
</evidence>
<feature type="domain" description="2Fe-2S ferredoxin-type" evidence="8">
    <location>
        <begin position="225"/>
        <end position="312"/>
    </location>
</feature>
<dbReference type="InterPro" id="IPR039261">
    <property type="entry name" value="FNR_nucleotide-bd"/>
</dbReference>
<evidence type="ECO:0000256" key="2">
    <source>
        <dbReference type="ARBA" id="ARBA00022630"/>
    </source>
</evidence>
<keyword evidence="6" id="KW-0408">Iron</keyword>
<evidence type="ECO:0000256" key="5">
    <source>
        <dbReference type="ARBA" id="ARBA00023002"/>
    </source>
</evidence>
<sequence length="312" mass="33424">MRLRVRSMACEAEGVLSLGLRDPDGGRLPPWSPGAHVDLTVPGSPPRQFSLCGDPGDLGEYRLGVLLEDPSRGCTRYVHHSLRPGELVEVSRPRNNFPLVPSPRYLFVAGGIGITPVLPMLAAATAAGAEWELLYGGRRRPSMAFLDRLRPYGERVRIHPQDEAGLLDLDEALDRHDPAPTAVYCCGPEPLLAAIGERARARGFGPPRIERFRPVQVAAPEGGERAIEVVCGRSGVTVRVGGDSTILAALEAAGVPVPSSCREGICGTCETAVLDGIPDHRDSLLTEGEREAGETMMICCSRALSEKLVLDV</sequence>
<accession>A0A5M3XEB7</accession>
<dbReference type="SUPFAM" id="SSF63380">
    <property type="entry name" value="Riboflavin synthase domain-like"/>
    <property type="match status" value="1"/>
</dbReference>
<keyword evidence="11" id="KW-1185">Reference proteome</keyword>
<dbReference type="Gene3D" id="3.40.50.80">
    <property type="entry name" value="Nucleotide-binding domain of ferredoxin-NADP reductase (FNR) module"/>
    <property type="match status" value="1"/>
</dbReference>
<comment type="cofactor">
    <cofactor evidence="1">
        <name>FAD</name>
        <dbReference type="ChEBI" id="CHEBI:57692"/>
    </cofactor>
</comment>
<dbReference type="GO" id="GO:0051537">
    <property type="term" value="F:2 iron, 2 sulfur cluster binding"/>
    <property type="evidence" value="ECO:0007669"/>
    <property type="project" value="UniProtKB-KW"/>
</dbReference>
<dbReference type="InterPro" id="IPR036010">
    <property type="entry name" value="2Fe-2S_ferredoxin-like_sf"/>
</dbReference>
<keyword evidence="5" id="KW-0560">Oxidoreductase</keyword>
<dbReference type="PROSITE" id="PS00197">
    <property type="entry name" value="2FE2S_FER_1"/>
    <property type="match status" value="1"/>
</dbReference>
<dbReference type="GO" id="GO:0016491">
    <property type="term" value="F:oxidoreductase activity"/>
    <property type="evidence" value="ECO:0007669"/>
    <property type="project" value="UniProtKB-KW"/>
</dbReference>
<keyword evidence="3" id="KW-0001">2Fe-2S</keyword>
<evidence type="ECO:0000256" key="1">
    <source>
        <dbReference type="ARBA" id="ARBA00001974"/>
    </source>
</evidence>
<dbReference type="PROSITE" id="PS51085">
    <property type="entry name" value="2FE2S_FER_2"/>
    <property type="match status" value="1"/>
</dbReference>
<evidence type="ECO:0000256" key="3">
    <source>
        <dbReference type="ARBA" id="ARBA00022714"/>
    </source>
</evidence>
<dbReference type="InterPro" id="IPR006058">
    <property type="entry name" value="2Fe2S_fd_BS"/>
</dbReference>
<keyword evidence="2" id="KW-0285">Flavoprotein</keyword>
<dbReference type="RefSeq" id="WP_155344368.1">
    <property type="nucleotide sequence ID" value="NZ_BAAAHM010000018.1"/>
</dbReference>
<dbReference type="GO" id="GO:0046872">
    <property type="term" value="F:metal ion binding"/>
    <property type="evidence" value="ECO:0007669"/>
    <property type="project" value="UniProtKB-KW"/>
</dbReference>
<keyword evidence="4" id="KW-0479">Metal-binding</keyword>
<dbReference type="PROSITE" id="PS51384">
    <property type="entry name" value="FAD_FR"/>
    <property type="match status" value="1"/>
</dbReference>
<dbReference type="Pfam" id="PF00111">
    <property type="entry name" value="Fer2"/>
    <property type="match status" value="1"/>
</dbReference>
<comment type="caution">
    <text evidence="10">The sequence shown here is derived from an EMBL/GenBank/DDBJ whole genome shotgun (WGS) entry which is preliminary data.</text>
</comment>
<dbReference type="Gene3D" id="3.10.20.30">
    <property type="match status" value="1"/>
</dbReference>
<dbReference type="CDD" id="cd06185">
    <property type="entry name" value="PDR_like"/>
    <property type="match status" value="1"/>
</dbReference>
<protein>
    <submittedName>
        <fullName evidence="10">Ferredoxin</fullName>
    </submittedName>
</protein>
<dbReference type="Proteomes" id="UP000377595">
    <property type="component" value="Unassembled WGS sequence"/>
</dbReference>
<dbReference type="InterPro" id="IPR001041">
    <property type="entry name" value="2Fe-2S_ferredoxin-type"/>
</dbReference>
<feature type="domain" description="FAD-binding FR-type" evidence="9">
    <location>
        <begin position="1"/>
        <end position="100"/>
    </location>
</feature>
<dbReference type="Gene3D" id="2.40.30.10">
    <property type="entry name" value="Translation factors"/>
    <property type="match status" value="1"/>
</dbReference>
<evidence type="ECO:0000259" key="8">
    <source>
        <dbReference type="PROSITE" id="PS51085"/>
    </source>
</evidence>
<dbReference type="InterPro" id="IPR012675">
    <property type="entry name" value="Beta-grasp_dom_sf"/>
</dbReference>
<name>A0A5M3XEB7_9ACTN</name>
<dbReference type="PANTHER" id="PTHR47354:SF1">
    <property type="entry name" value="CARNITINE MONOOXYGENASE REDUCTASE SUBUNIT"/>
    <property type="match status" value="1"/>
</dbReference>
<evidence type="ECO:0000256" key="4">
    <source>
        <dbReference type="ARBA" id="ARBA00022723"/>
    </source>
</evidence>
<dbReference type="AlphaFoldDB" id="A0A5M3XEB7"/>
<dbReference type="CDD" id="cd00207">
    <property type="entry name" value="fer2"/>
    <property type="match status" value="1"/>
</dbReference>
<evidence type="ECO:0000313" key="11">
    <source>
        <dbReference type="Proteomes" id="UP000377595"/>
    </source>
</evidence>
<gene>
    <name evidence="10" type="ORF">Aple_019980</name>
</gene>
<dbReference type="InterPro" id="IPR017938">
    <property type="entry name" value="Riboflavin_synthase-like_b-brl"/>
</dbReference>
<dbReference type="SUPFAM" id="SSF52343">
    <property type="entry name" value="Ferredoxin reductase-like, C-terminal NADP-linked domain"/>
    <property type="match status" value="1"/>
</dbReference>
<dbReference type="PANTHER" id="PTHR47354">
    <property type="entry name" value="NADH OXIDOREDUCTASE HCR"/>
    <property type="match status" value="1"/>
</dbReference>
<dbReference type="InterPro" id="IPR017927">
    <property type="entry name" value="FAD-bd_FR_type"/>
</dbReference>